<name>A0A7S4JQL2_9STRA</name>
<protein>
    <recommendedName>
        <fullName evidence="1">Cyclin N-terminal domain-containing protein</fullName>
    </recommendedName>
</protein>
<accession>A0A7S4JQL2</accession>
<dbReference type="SUPFAM" id="SSF47954">
    <property type="entry name" value="Cyclin-like"/>
    <property type="match status" value="1"/>
</dbReference>
<dbReference type="FunFam" id="1.10.472.10:FF:000093">
    <property type="entry name" value="Predicted protein"/>
    <property type="match status" value="1"/>
</dbReference>
<dbReference type="Pfam" id="PF00134">
    <property type="entry name" value="Cyclin_N"/>
    <property type="match status" value="1"/>
</dbReference>
<dbReference type="InterPro" id="IPR006671">
    <property type="entry name" value="Cyclin_N"/>
</dbReference>
<organism evidence="2">
    <name type="scientific">Odontella aurita</name>
    <dbReference type="NCBI Taxonomy" id="265563"/>
    <lineage>
        <taxon>Eukaryota</taxon>
        <taxon>Sar</taxon>
        <taxon>Stramenopiles</taxon>
        <taxon>Ochrophyta</taxon>
        <taxon>Bacillariophyta</taxon>
        <taxon>Mediophyceae</taxon>
        <taxon>Biddulphiophycidae</taxon>
        <taxon>Eupodiscales</taxon>
        <taxon>Odontellaceae</taxon>
        <taxon>Odontella</taxon>
    </lineage>
</organism>
<dbReference type="EMBL" id="HBKQ01046543">
    <property type="protein sequence ID" value="CAE2271246.1"/>
    <property type="molecule type" value="Transcribed_RNA"/>
</dbReference>
<dbReference type="AlphaFoldDB" id="A0A7S4JQL2"/>
<evidence type="ECO:0000313" key="2">
    <source>
        <dbReference type="EMBL" id="CAE2271246.1"/>
    </source>
</evidence>
<sequence>MFINLFAALRVVVHPPPFAHRHSHFSPAIISAREIILAAKVSDKSIAMRPPSTKHHEVAGAPFFCRHCITNDMTAGNVSPFPRTPEAASVSSGEHQSVLNQGVLYTPPATEIGADGKSICRCQAYFPTLVKERLAALKQQEMSTYACRDYLQIQSNIKHCPKFDSDFGTFPQSRKSRKFDYASSDDSFTADCRKKMCSWSYHIIDHFHMPREVVSTAFAILDLFLSNGKNCDVTTFKLASMTCLYISSKTSNRSFHLYPHSLAALSRDEFTECHFLAMELAVLEAVGWRVNPPTASAFVDEFIQLLPTNDGTREAICLRAHFYSELSVLDYCFVPEQKSDVAVSCLLNAMDESVPCIGLRASRQLRGEFLREVQEYTWRNELSYDMMQEQLRRLAYVEIGNARHYRTELAMSDGNGGKLIQHSPSAPVSPLSVSQESV</sequence>
<dbReference type="InterPro" id="IPR036915">
    <property type="entry name" value="Cyclin-like_sf"/>
</dbReference>
<dbReference type="Gene3D" id="1.10.472.10">
    <property type="entry name" value="Cyclin-like"/>
    <property type="match status" value="2"/>
</dbReference>
<dbReference type="InterPro" id="IPR039361">
    <property type="entry name" value="Cyclin"/>
</dbReference>
<proteinExistence type="predicted"/>
<gene>
    <name evidence="2" type="ORF">OAUR00152_LOCUS32109</name>
</gene>
<feature type="domain" description="Cyclin N-terminal" evidence="1">
    <location>
        <begin position="174"/>
        <end position="291"/>
    </location>
</feature>
<reference evidence="2" key="1">
    <citation type="submission" date="2021-01" db="EMBL/GenBank/DDBJ databases">
        <authorList>
            <person name="Corre E."/>
            <person name="Pelletier E."/>
            <person name="Niang G."/>
            <person name="Scheremetjew M."/>
            <person name="Finn R."/>
            <person name="Kale V."/>
            <person name="Holt S."/>
            <person name="Cochrane G."/>
            <person name="Meng A."/>
            <person name="Brown T."/>
            <person name="Cohen L."/>
        </authorList>
    </citation>
    <scope>NUCLEOTIDE SEQUENCE</scope>
    <source>
        <strain evidence="2">Isolate 1302-5</strain>
    </source>
</reference>
<dbReference type="PANTHER" id="PTHR10177">
    <property type="entry name" value="CYCLINS"/>
    <property type="match status" value="1"/>
</dbReference>
<evidence type="ECO:0000259" key="1">
    <source>
        <dbReference type="Pfam" id="PF00134"/>
    </source>
</evidence>